<proteinExistence type="predicted"/>
<evidence type="ECO:0000313" key="2">
    <source>
        <dbReference type="Proteomes" id="UP001220610"/>
    </source>
</evidence>
<dbReference type="PROSITE" id="PS51257">
    <property type="entry name" value="PROKAR_LIPOPROTEIN"/>
    <property type="match status" value="1"/>
</dbReference>
<dbReference type="AlphaFoldDB" id="A0AAJ5WMD6"/>
<name>A0AAJ5WMD6_9BACT</name>
<gene>
    <name evidence="1" type="ORF">P0Y53_19110</name>
</gene>
<dbReference type="Proteomes" id="UP001220610">
    <property type="component" value="Chromosome"/>
</dbReference>
<sequence length="344" mass="37915">MKPFQLLIGAALVLTMAGSCDKQNDDLVDPLSAEAFPQVIKFDDEGDGDLEDADAFSFKLTLNDRVDPSGKELGGIVLPLDQDVKVYFAVKEFEGFARLADYIKEAKAFYEIDDCTTSEDQGIDLDLQFDVSTGKGSVIFPKGVTEIEVEFATDEDLLNDDVLNEDERFIVFTLTSVEAAGRSVAINNGVDFTYEVLDDEGVQGDWELDHSDPAAFAAFKALFSSISEDIAGLEADAVEKIEISIEYNEVKVKVELKETEIIEECDGPEEVNKEIEIEADLEDLSLQSADGDIEFVGEIEQTDGSIKEFTAKGSFEIVDGKLQLLLTLEYDDEETDEIQLVLSK</sequence>
<protein>
    <submittedName>
        <fullName evidence="1">Uncharacterized protein</fullName>
    </submittedName>
</protein>
<accession>A0AAJ5WMD6</accession>
<evidence type="ECO:0000313" key="1">
    <source>
        <dbReference type="EMBL" id="WEK34601.1"/>
    </source>
</evidence>
<organism evidence="1 2">
    <name type="scientific">Candidatus Pseudobacter hemicellulosilyticus</name>
    <dbReference type="NCBI Taxonomy" id="3121375"/>
    <lineage>
        <taxon>Bacteria</taxon>
        <taxon>Pseudomonadati</taxon>
        <taxon>Bacteroidota</taxon>
        <taxon>Chitinophagia</taxon>
        <taxon>Chitinophagales</taxon>
        <taxon>Chitinophagaceae</taxon>
        <taxon>Pseudobacter</taxon>
    </lineage>
</organism>
<dbReference type="EMBL" id="CP119311">
    <property type="protein sequence ID" value="WEK34601.1"/>
    <property type="molecule type" value="Genomic_DNA"/>
</dbReference>
<reference evidence="1" key="1">
    <citation type="submission" date="2023-03" db="EMBL/GenBank/DDBJ databases">
        <title>Andean soil-derived lignocellulolytic bacterial consortium as a source of novel taxa and putative plastic-active enzymes.</title>
        <authorList>
            <person name="Diaz-Garcia L."/>
            <person name="Chuvochina M."/>
            <person name="Feuerriegel G."/>
            <person name="Bunk B."/>
            <person name="Sproer C."/>
            <person name="Streit W.R."/>
            <person name="Rodriguez L.M."/>
            <person name="Overmann J."/>
            <person name="Jimenez D.J."/>
        </authorList>
    </citation>
    <scope>NUCLEOTIDE SEQUENCE</scope>
    <source>
        <strain evidence="1">MAG 7</strain>
    </source>
</reference>